<dbReference type="PANTHER" id="PTHR48016">
    <property type="entry name" value="MAP KINASE KINASE KINASE SSK2-RELATED-RELATED"/>
    <property type="match status" value="1"/>
</dbReference>
<evidence type="ECO:0000256" key="4">
    <source>
        <dbReference type="ARBA" id="ARBA00012406"/>
    </source>
</evidence>
<dbReference type="FunFam" id="1.10.510.10:FF:000122">
    <property type="entry name" value="Mitogen-activated protein kinase kinase kinase 4"/>
    <property type="match status" value="1"/>
</dbReference>
<comment type="similarity">
    <text evidence="3">Belongs to the protein kinase superfamily. STE Ser/Thr protein kinase family. MAP kinase kinase kinase subfamily.</text>
</comment>
<keyword evidence="7" id="KW-0597">Phosphoprotein</keyword>
<accession>A0A8C8K407</accession>
<keyword evidence="6" id="KW-0723">Serine/threonine-protein kinase</keyword>
<feature type="binding site" evidence="19">
    <location>
        <position position="1207"/>
    </location>
    <ligand>
        <name>ATP</name>
        <dbReference type="ChEBI" id="CHEBI:30616"/>
    </ligand>
</feature>
<evidence type="ECO:0000256" key="19">
    <source>
        <dbReference type="PROSITE-ProRule" id="PRU10141"/>
    </source>
</evidence>
<evidence type="ECO:0000256" key="9">
    <source>
        <dbReference type="ARBA" id="ARBA00022723"/>
    </source>
</evidence>
<keyword evidence="5" id="KW-0963">Cytoplasm</keyword>
<dbReference type="Ensembl" id="ENSOTST00005109500.2">
    <property type="protein sequence ID" value="ENSOTSP00005101248.2"/>
    <property type="gene ID" value="ENSOTSG00005044509.2"/>
</dbReference>
<evidence type="ECO:0000256" key="1">
    <source>
        <dbReference type="ARBA" id="ARBA00001946"/>
    </source>
</evidence>
<dbReference type="SUPFAM" id="SSF56112">
    <property type="entry name" value="Protein kinase-like (PK-like)"/>
    <property type="match status" value="1"/>
</dbReference>
<evidence type="ECO:0000256" key="15">
    <source>
        <dbReference type="ARBA" id="ARBA00048329"/>
    </source>
</evidence>
<dbReference type="GO" id="GO:0005524">
    <property type="term" value="F:ATP binding"/>
    <property type="evidence" value="ECO:0007669"/>
    <property type="project" value="UniProtKB-UniRule"/>
</dbReference>
<comment type="cofactor">
    <cofactor evidence="1">
        <name>Mg(2+)</name>
        <dbReference type="ChEBI" id="CHEBI:18420"/>
    </cofactor>
</comment>
<dbReference type="GO" id="GO:0046872">
    <property type="term" value="F:metal ion binding"/>
    <property type="evidence" value="ECO:0007669"/>
    <property type="project" value="UniProtKB-KW"/>
</dbReference>
<dbReference type="CDD" id="cd06626">
    <property type="entry name" value="STKc_MEKK4"/>
    <property type="match status" value="1"/>
</dbReference>
<feature type="region of interest" description="Disordered" evidence="20">
    <location>
        <begin position="1"/>
        <end position="98"/>
    </location>
</feature>
<dbReference type="EC" id="2.7.11.25" evidence="4"/>
<evidence type="ECO:0000259" key="21">
    <source>
        <dbReference type="PROSITE" id="PS50011"/>
    </source>
</evidence>
<dbReference type="GO" id="GO:0048471">
    <property type="term" value="C:perinuclear region of cytoplasm"/>
    <property type="evidence" value="ECO:0007669"/>
    <property type="project" value="UniProtKB-SubCell"/>
</dbReference>
<comment type="catalytic activity">
    <reaction evidence="15">
        <text>L-seryl-[protein] + ATP = O-phospho-L-seryl-[protein] + ADP + H(+)</text>
        <dbReference type="Rhea" id="RHEA:17989"/>
        <dbReference type="Rhea" id="RHEA-COMP:9863"/>
        <dbReference type="Rhea" id="RHEA-COMP:11604"/>
        <dbReference type="ChEBI" id="CHEBI:15378"/>
        <dbReference type="ChEBI" id="CHEBI:29999"/>
        <dbReference type="ChEBI" id="CHEBI:30616"/>
        <dbReference type="ChEBI" id="CHEBI:83421"/>
        <dbReference type="ChEBI" id="CHEBI:456216"/>
        <dbReference type="EC" id="2.7.11.25"/>
    </reaction>
</comment>
<keyword evidence="8" id="KW-0808">Transferase</keyword>
<proteinExistence type="inferred from homology"/>
<evidence type="ECO:0000256" key="20">
    <source>
        <dbReference type="SAM" id="MobiDB-lite"/>
    </source>
</evidence>
<feature type="region of interest" description="Disordered" evidence="20">
    <location>
        <begin position="1081"/>
        <end position="1108"/>
    </location>
</feature>
<evidence type="ECO:0000256" key="10">
    <source>
        <dbReference type="ARBA" id="ARBA00022741"/>
    </source>
</evidence>
<keyword evidence="13" id="KW-0460">Magnesium</keyword>
<evidence type="ECO:0000256" key="2">
    <source>
        <dbReference type="ARBA" id="ARBA00004556"/>
    </source>
</evidence>
<dbReference type="Pfam" id="PF00069">
    <property type="entry name" value="Pkinase"/>
    <property type="match status" value="1"/>
</dbReference>
<sequence length="1442" mass="163856">EALHSTSPPCTPRQMKRMSGKHQKNPDKQTSPSSLPQPNPNRLREGKQSEDQQHSYKQGQKQRATLRSSERDHKKTFHGSFMLDPLSKTSSPFSGGSALNMDPRKPYLSLGCGSGKLPVTIPHPMAHRTHRQTSRTDCPADRLKFFETLRLLLKLTSMSSKKKEKEQRGLENTAFLAQNNDVVWLELQAWHARRSVNDQDLFLFTARQAIPDIIHEVLHFKVNYHSLSPSTVAPETNHAVSVDPWGFSANPSSAVDAAAPLGSGAGYREHLQRLRLAFEQVKRVMELLESVEALYPSLQTLQKDYEKYAARDFQGRVQALCLWLNITQDLNQKLRVMATVLGLRDLSRIGWPVFEIPSPRCSRGNDDEDEDGGIYCPTAIYRPFVDKALKQMGLRKLILRLHKLMDPSLQRSRAALLSHMPAQEFTDFPDPMLYSDYLPELSRHLSSCSAPCGPELGADQVSWEELLDMDLPSFRPAFLVLCRVLLNVIHECLKLRLEQRPAGEPSLLSIKQLVRECKEVLKGGLLMKQYYQYMLRRVVTDPQGLQTNANIDEFEDDLHKMLVVYFDYMHSWIQMLQQLPQASHSLKNLLEEEWDFTKVITPYIRGGEAQSGKLFCDIAGMLLKSTGDFLDAGLQRSGDEFWESADDSTVSDEIRRSVIETSRSLKELFHEARERASKALGFAKMLRKDLEIAADFSITSGVPCLLEALMERNYVKVQIPGLEELEVFVPCSLMNQRALILQLLNAAAGKDCSKEPDEMMSEDEAYLLMSKHGAGDSPGEAGQAAVQWQWDGELVKLVPQMETVDTLRAMKVENLLLIVMQSAHLVAQRKAFQQSMDDLLTLHREQTSSQPLIARSLEQLKNEALQLCIKINTAIDRVEYMFTSEFEVEVEESESATLQQYYREAMIQGYNFAFEYHKEVVRLMSGEFRQRIGERYISFARKWMNYVLTKCESGRGTRPRWATQGFDFLQAIEPAFISALPEDDFLNLQALMNECIGHVIGKPHSPVSGLYIASRNSPRPVKVPRCHSDPPNPQLFIPNAEGFSSRSLPCDLRTQLCLPTGPRTENDRLWSVAAEMHFRSLSRHSSPTENREEPSYPKGGEPSSTARRSWELRTFISQSKDTAARQSPMEAVRRSIRSFEDKRYAVMKQRNIIGQVCDTPKSYDNVMHVGLRKVTFKWQRGNKIGEGQYGKVYTCINVDTGELMAMKEIRFQPNDHKTIKETADELKIFEGIKHPNLVRYFGVELHREEMYIFMEYCDEGTLEEVSRLGLQEHVIRLYSKQTTTAINVLHEHGIVHRDIKGANIFLTSSGLIKLGDFGCSVKLNNAQTMPGEVNSTMGTAAYMAPEVITRAKGEGHGRAADIWSLGCVLIEMVTGKRPWHEYEHNFQIMYKVGMGHKPPIPDKLSTEGKDFLGHCLESEPKRRWTASTLLDHPFVKVCTDEE</sequence>
<evidence type="ECO:0000256" key="5">
    <source>
        <dbReference type="ARBA" id="ARBA00022490"/>
    </source>
</evidence>
<dbReference type="GO" id="GO:0004709">
    <property type="term" value="F:MAP kinase kinase kinase activity"/>
    <property type="evidence" value="ECO:0007669"/>
    <property type="project" value="UniProtKB-EC"/>
</dbReference>
<evidence type="ECO:0000313" key="22">
    <source>
        <dbReference type="Ensembl" id="ENSOTSP00005101248.2"/>
    </source>
</evidence>
<evidence type="ECO:0000256" key="16">
    <source>
        <dbReference type="ARBA" id="ARBA00060115"/>
    </source>
</evidence>
<keyword evidence="23" id="KW-1185">Reference proteome</keyword>
<dbReference type="PROSITE" id="PS00108">
    <property type="entry name" value="PROTEIN_KINASE_ST"/>
    <property type="match status" value="1"/>
</dbReference>
<dbReference type="PANTHER" id="PTHR48016:SF32">
    <property type="entry name" value="MITOGEN-ACTIVATED PROTEIN KINASE KINASE KINASE 4"/>
    <property type="match status" value="1"/>
</dbReference>
<feature type="compositionally biased region" description="Basic and acidic residues" evidence="20">
    <location>
        <begin position="42"/>
        <end position="54"/>
    </location>
</feature>
<reference evidence="22" key="1">
    <citation type="submission" date="2025-08" db="UniProtKB">
        <authorList>
            <consortium name="Ensembl"/>
        </authorList>
    </citation>
    <scope>IDENTIFICATION</scope>
</reference>
<comment type="catalytic activity">
    <reaction evidence="14">
        <text>L-threonyl-[protein] + ATP = O-phospho-L-threonyl-[protein] + ADP + H(+)</text>
        <dbReference type="Rhea" id="RHEA:46608"/>
        <dbReference type="Rhea" id="RHEA-COMP:11060"/>
        <dbReference type="Rhea" id="RHEA-COMP:11605"/>
        <dbReference type="ChEBI" id="CHEBI:15378"/>
        <dbReference type="ChEBI" id="CHEBI:30013"/>
        <dbReference type="ChEBI" id="CHEBI:30616"/>
        <dbReference type="ChEBI" id="CHEBI:61977"/>
        <dbReference type="ChEBI" id="CHEBI:456216"/>
        <dbReference type="EC" id="2.7.11.25"/>
    </reaction>
</comment>
<evidence type="ECO:0000256" key="3">
    <source>
        <dbReference type="ARBA" id="ARBA00006529"/>
    </source>
</evidence>
<feature type="compositionally biased region" description="Basic residues" evidence="20">
    <location>
        <begin position="14"/>
        <end position="23"/>
    </location>
</feature>
<evidence type="ECO:0000256" key="11">
    <source>
        <dbReference type="ARBA" id="ARBA00022777"/>
    </source>
</evidence>
<evidence type="ECO:0000256" key="6">
    <source>
        <dbReference type="ARBA" id="ARBA00022527"/>
    </source>
</evidence>
<dbReference type="Pfam" id="PF19431">
    <property type="entry name" value="MEKK4_N"/>
    <property type="match status" value="3"/>
</dbReference>
<reference evidence="22" key="2">
    <citation type="submission" date="2025-09" db="UniProtKB">
        <authorList>
            <consortium name="Ensembl"/>
        </authorList>
    </citation>
    <scope>IDENTIFICATION</scope>
</reference>
<evidence type="ECO:0000256" key="14">
    <source>
        <dbReference type="ARBA" id="ARBA00047559"/>
    </source>
</evidence>
<evidence type="ECO:0000256" key="17">
    <source>
        <dbReference type="ARBA" id="ARBA00069057"/>
    </source>
</evidence>
<evidence type="ECO:0000256" key="12">
    <source>
        <dbReference type="ARBA" id="ARBA00022840"/>
    </source>
</evidence>
<evidence type="ECO:0000256" key="18">
    <source>
        <dbReference type="ARBA" id="ARBA00083883"/>
    </source>
</evidence>
<gene>
    <name evidence="22" type="primary">MAP3K4</name>
</gene>
<dbReference type="PROSITE" id="PS00107">
    <property type="entry name" value="PROTEIN_KINASE_ATP"/>
    <property type="match status" value="1"/>
</dbReference>
<keyword evidence="9" id="KW-0479">Metal-binding</keyword>
<dbReference type="InterPro" id="IPR017441">
    <property type="entry name" value="Protein_kinase_ATP_BS"/>
</dbReference>
<dbReference type="Proteomes" id="UP000694402">
    <property type="component" value="Unassembled WGS sequence"/>
</dbReference>
<evidence type="ECO:0000256" key="13">
    <source>
        <dbReference type="ARBA" id="ARBA00022842"/>
    </source>
</evidence>
<dbReference type="InterPro" id="IPR000719">
    <property type="entry name" value="Prot_kinase_dom"/>
</dbReference>
<dbReference type="InterPro" id="IPR045801">
    <property type="entry name" value="MEKK4_N"/>
</dbReference>
<evidence type="ECO:0000256" key="7">
    <source>
        <dbReference type="ARBA" id="ARBA00022553"/>
    </source>
</evidence>
<keyword evidence="12 19" id="KW-0067">ATP-binding</keyword>
<keyword evidence="10 19" id="KW-0547">Nucleotide-binding</keyword>
<dbReference type="PROSITE" id="PS50011">
    <property type="entry name" value="PROTEIN_KINASE_DOM"/>
    <property type="match status" value="1"/>
</dbReference>
<evidence type="ECO:0000256" key="8">
    <source>
        <dbReference type="ARBA" id="ARBA00022679"/>
    </source>
</evidence>
<dbReference type="Gene3D" id="1.10.510.10">
    <property type="entry name" value="Transferase(Phosphotransferase) domain 1"/>
    <property type="match status" value="1"/>
</dbReference>
<feature type="compositionally biased region" description="Polar residues" evidence="20">
    <location>
        <begin position="55"/>
        <end position="67"/>
    </location>
</feature>
<name>A0A8C8K407_ONCTS</name>
<protein>
    <recommendedName>
        <fullName evidence="17">Mitogen-activated protein kinase kinase kinase 4</fullName>
        <ecNumber evidence="4">2.7.11.25</ecNumber>
    </recommendedName>
    <alternativeName>
        <fullName evidence="18">MAPK/ERK kinase kinase 4</fullName>
    </alternativeName>
</protein>
<comment type="subcellular location">
    <subcellularLocation>
        <location evidence="2">Cytoplasm</location>
        <location evidence="2">Perinuclear region</location>
    </subcellularLocation>
</comment>
<dbReference type="InterPro" id="IPR050538">
    <property type="entry name" value="MAP_kinase_kinase_kinase"/>
</dbReference>
<keyword evidence="11" id="KW-0418">Kinase</keyword>
<comment type="function">
    <text evidence="16">Component of a protein kinase signal transduction cascade. Activates the CSBP2, P38 and JNK MAPK pathways, but not the ERK pathway. Specifically phosphorylates and activates MAP2K4 and MAP2K6.</text>
</comment>
<organism evidence="22 23">
    <name type="scientific">Oncorhynchus tshawytscha</name>
    <name type="common">Chinook salmon</name>
    <name type="synonym">Salmo tshawytscha</name>
    <dbReference type="NCBI Taxonomy" id="74940"/>
    <lineage>
        <taxon>Eukaryota</taxon>
        <taxon>Metazoa</taxon>
        <taxon>Chordata</taxon>
        <taxon>Craniata</taxon>
        <taxon>Vertebrata</taxon>
        <taxon>Euteleostomi</taxon>
        <taxon>Actinopterygii</taxon>
        <taxon>Neopterygii</taxon>
        <taxon>Teleostei</taxon>
        <taxon>Protacanthopterygii</taxon>
        <taxon>Salmoniformes</taxon>
        <taxon>Salmonidae</taxon>
        <taxon>Salmoninae</taxon>
        <taxon>Oncorhynchus</taxon>
    </lineage>
</organism>
<feature type="domain" description="Protein kinase" evidence="21">
    <location>
        <begin position="1178"/>
        <end position="1435"/>
    </location>
</feature>
<dbReference type="InterPro" id="IPR011009">
    <property type="entry name" value="Kinase-like_dom_sf"/>
</dbReference>
<dbReference type="InterPro" id="IPR008271">
    <property type="entry name" value="Ser/Thr_kinase_AS"/>
</dbReference>
<dbReference type="SMART" id="SM00220">
    <property type="entry name" value="S_TKc"/>
    <property type="match status" value="1"/>
</dbReference>
<evidence type="ECO:0000313" key="23">
    <source>
        <dbReference type="Proteomes" id="UP000694402"/>
    </source>
</evidence>
<dbReference type="GeneTree" id="ENSGT00940000165701"/>